<reference evidence="3 4" key="1">
    <citation type="submission" date="2018-02" db="EMBL/GenBank/DDBJ databases">
        <title>Novel Leptospira species isolated from soil and water in Japan.</title>
        <authorList>
            <person name="Nakao R."/>
            <person name="Masuzawa T."/>
        </authorList>
    </citation>
    <scope>NUCLEOTIDE SEQUENCE [LARGE SCALE GENOMIC DNA]</scope>
    <source>
        <strain evidence="3 4">YH101</strain>
    </source>
</reference>
<dbReference type="PANTHER" id="PTHR45655:SF13">
    <property type="entry name" value="SOLUBLE GUANYLATE CYCLASE GCY-32-RELATED"/>
    <property type="match status" value="1"/>
</dbReference>
<evidence type="ECO:0000313" key="3">
    <source>
        <dbReference type="EMBL" id="GBF50165.1"/>
    </source>
</evidence>
<feature type="domain" description="Guanylate cyclase" evidence="2">
    <location>
        <begin position="1010"/>
        <end position="1141"/>
    </location>
</feature>
<feature type="transmembrane region" description="Helical" evidence="1">
    <location>
        <begin position="274"/>
        <end position="293"/>
    </location>
</feature>
<dbReference type="InterPro" id="IPR029016">
    <property type="entry name" value="GAF-like_dom_sf"/>
</dbReference>
<keyword evidence="1" id="KW-0812">Transmembrane</keyword>
<feature type="transmembrane region" description="Helical" evidence="1">
    <location>
        <begin position="300"/>
        <end position="323"/>
    </location>
</feature>
<evidence type="ECO:0000259" key="2">
    <source>
        <dbReference type="PROSITE" id="PS50125"/>
    </source>
</evidence>
<dbReference type="SMART" id="SM00044">
    <property type="entry name" value="CYCc"/>
    <property type="match status" value="1"/>
</dbReference>
<dbReference type="SUPFAM" id="SSF55781">
    <property type="entry name" value="GAF domain-like"/>
    <property type="match status" value="3"/>
</dbReference>
<feature type="transmembrane region" description="Helical" evidence="1">
    <location>
        <begin position="245"/>
        <end position="262"/>
    </location>
</feature>
<name>A0A2P2DZV8_9LEPT</name>
<dbReference type="GO" id="GO:0070482">
    <property type="term" value="P:response to oxygen levels"/>
    <property type="evidence" value="ECO:0007669"/>
    <property type="project" value="TreeGrafter"/>
</dbReference>
<evidence type="ECO:0000313" key="4">
    <source>
        <dbReference type="Proteomes" id="UP000245133"/>
    </source>
</evidence>
<dbReference type="PANTHER" id="PTHR45655">
    <property type="entry name" value="GUANYLATE CYCLASE SOLUBLE SUBUNIT BETA-2"/>
    <property type="match status" value="1"/>
</dbReference>
<dbReference type="InterPro" id="IPR001054">
    <property type="entry name" value="A/G_cyclase"/>
</dbReference>
<dbReference type="SUPFAM" id="SSF55073">
    <property type="entry name" value="Nucleotide cyclase"/>
    <property type="match status" value="1"/>
</dbReference>
<organism evidence="3 4">
    <name type="scientific">Leptospira ryugenii</name>
    <dbReference type="NCBI Taxonomy" id="1917863"/>
    <lineage>
        <taxon>Bacteria</taxon>
        <taxon>Pseudomonadati</taxon>
        <taxon>Spirochaetota</taxon>
        <taxon>Spirochaetia</taxon>
        <taxon>Leptospirales</taxon>
        <taxon>Leptospiraceae</taxon>
        <taxon>Leptospira</taxon>
    </lineage>
</organism>
<dbReference type="Proteomes" id="UP000245133">
    <property type="component" value="Unassembled WGS sequence"/>
</dbReference>
<feature type="transmembrane region" description="Helical" evidence="1">
    <location>
        <begin position="329"/>
        <end position="348"/>
    </location>
</feature>
<keyword evidence="1" id="KW-1133">Transmembrane helix</keyword>
<feature type="transmembrane region" description="Helical" evidence="1">
    <location>
        <begin position="207"/>
        <end position="224"/>
    </location>
</feature>
<dbReference type="SMART" id="SM00065">
    <property type="entry name" value="GAF"/>
    <property type="match status" value="3"/>
</dbReference>
<accession>A0A2P2DZV8</accession>
<comment type="caution">
    <text evidence="3">The sequence shown here is derived from an EMBL/GenBank/DDBJ whole genome shotgun (WGS) entry which is preliminary data.</text>
</comment>
<dbReference type="GO" id="GO:0008074">
    <property type="term" value="C:guanylate cyclase complex, soluble"/>
    <property type="evidence" value="ECO:0007669"/>
    <property type="project" value="TreeGrafter"/>
</dbReference>
<dbReference type="Pfam" id="PF07695">
    <property type="entry name" value="7TMR-DISM_7TM"/>
    <property type="match status" value="1"/>
</dbReference>
<dbReference type="PROSITE" id="PS50125">
    <property type="entry name" value="GUANYLATE_CYCLASE_2"/>
    <property type="match status" value="1"/>
</dbReference>
<evidence type="ECO:0000256" key="1">
    <source>
        <dbReference type="SAM" id="Phobius"/>
    </source>
</evidence>
<proteinExistence type="predicted"/>
<dbReference type="InterPro" id="IPR003018">
    <property type="entry name" value="GAF"/>
</dbReference>
<dbReference type="AlphaFoldDB" id="A0A2P2DZV8"/>
<keyword evidence="4" id="KW-1185">Reference proteome</keyword>
<dbReference type="CDD" id="cd07302">
    <property type="entry name" value="CHD"/>
    <property type="match status" value="1"/>
</dbReference>
<dbReference type="GO" id="GO:0019934">
    <property type="term" value="P:cGMP-mediated signaling"/>
    <property type="evidence" value="ECO:0007669"/>
    <property type="project" value="TreeGrafter"/>
</dbReference>
<dbReference type="Gene3D" id="3.30.70.1230">
    <property type="entry name" value="Nucleotide cyclase"/>
    <property type="match status" value="1"/>
</dbReference>
<keyword evidence="1" id="KW-0472">Membrane</keyword>
<dbReference type="Pfam" id="PF00211">
    <property type="entry name" value="Guanylate_cyc"/>
    <property type="match status" value="1"/>
</dbReference>
<dbReference type="InterPro" id="IPR029787">
    <property type="entry name" value="Nucleotide_cyclase"/>
</dbReference>
<protein>
    <submittedName>
        <fullName evidence="3">GAF domain protein</fullName>
    </submittedName>
</protein>
<dbReference type="Gene3D" id="3.30.450.40">
    <property type="match status" value="3"/>
</dbReference>
<feature type="transmembrane region" description="Helical" evidence="1">
    <location>
        <begin position="355"/>
        <end position="374"/>
    </location>
</feature>
<dbReference type="Pfam" id="PF13185">
    <property type="entry name" value="GAF_2"/>
    <property type="match status" value="1"/>
</dbReference>
<sequence length="1219" mass="139431">MPTAKNGVLDLRDWDFERDGNVLLDGDWQFYWQETKDGVQFSEDLQQSLPKVFLPVPGAWKGQMYQGKPLPGFGYATYKLKVLLPPKLPQLAVHNLDLSSSYRFWLDGKLLHEEGRFSPEPAQAEPSYKPYTGDLPKLGEQAEFIVEISNFHYSKGGFWESSEIGEQSQISAKLNKKYQIISFVAGSIFLWALYHLGLYLMRREDKPSLLISLFSFFLVLRLLTTGERFLTAILPNISMDLLIRLEFSTAYIATGVFAYFYHLVFPMSMGKRSTYFFIFTLTPFIASLVGDVASFSSLALYYQVLLITICLRTMIAIFQAFPYSKTKSVLSLIGFLFIFTTVLNDTFYQNNIINTMNLIPFGFLGFILFQGYILSYDFTRAYRDIEGLKSNLEISNQQLNSLKGGLEDLIVERTKELESSRSKIEQLNEFARTINSTIRLEAILEKAHHYLRAEIDSSTLLLFLVDPIQKRFVLQKAVLDSDSNESMLEKIQSVPLPLDDRAGILFSVYQRKRPFVFKRVKEAQFFDSNERILSIVGKKPGILLPLLSQGRVIALLAIFKHEEKDIFSNENLEITKSIAEAIATSVGNSILIENLNRERNFAEITKIQMEDAKNEISILNDFTKTINTKSDLSHVIEEMFDYIEKNFKIAGVLLQLVDETKKELYSYKIKEPRDVSEEQIKFAKELRLVLNKESGIVYRIFQKQRAYLVSTKRGKPTSRLERDVYRVFPNNPFFIVPLVVQNQVIGMVYFTSFQKENKLQSDLQKRIVGFCDQIAGAVLNSILLQSANLAKRKSDRAKAEIQKLNEFAKRINSLTHLEGILAEIFGFIKQNYEIENCVLFYLDQNDSQFRYLNHSGFTLIDDSTVEFFKQLTFPLEKEGGFVYQCYLRKKYFYMRHVPKSIPFAIDKEVIERSKTKSLLISPLINNDAVVAMAIFGIMDENKVLNKEEIDSIIGVSEHIASAINNSFLLNKIEEERKRSESLLLNILPKNVANELHEKGKVNPVEYENVSMLITGFPGFSQMTGVLTPEELIEGLDLYFSRFDEVIYKYNLEKLKMTGDMFVAAGGLPVGNFTHPIDVCLAALSIREAVEELIKNNTEISFQPSGVMIAIHTGPVVAGVIGKSKFSYDVWGKTVTQTQAIRRAASIPRIHVSEATMEKAKSFFRFEELSEIITYEGETIRVYELISLKDELVDPSTSLPNEQFDKFYTQQKRGARILSK</sequence>
<dbReference type="GO" id="GO:0004383">
    <property type="term" value="F:guanylate cyclase activity"/>
    <property type="evidence" value="ECO:0007669"/>
    <property type="project" value="TreeGrafter"/>
</dbReference>
<dbReference type="GO" id="GO:0004016">
    <property type="term" value="F:adenylate cyclase activity"/>
    <property type="evidence" value="ECO:0007669"/>
    <property type="project" value="UniProtKB-ARBA"/>
</dbReference>
<dbReference type="EMBL" id="BFBB01000004">
    <property type="protein sequence ID" value="GBF50165.1"/>
    <property type="molecule type" value="Genomic_DNA"/>
</dbReference>
<feature type="transmembrane region" description="Helical" evidence="1">
    <location>
        <begin position="180"/>
        <end position="201"/>
    </location>
</feature>
<gene>
    <name evidence="3" type="ORF">LPTSP4_16890</name>
</gene>
<dbReference type="InterPro" id="IPR011623">
    <property type="entry name" value="7TMR_DISM_rcpt_extracell_dom1"/>
</dbReference>